<feature type="signal peptide" evidence="3">
    <location>
        <begin position="1"/>
        <end position="21"/>
    </location>
</feature>
<organism evidence="4">
    <name type="scientific">Corethron hystrix</name>
    <dbReference type="NCBI Taxonomy" id="216773"/>
    <lineage>
        <taxon>Eukaryota</taxon>
        <taxon>Sar</taxon>
        <taxon>Stramenopiles</taxon>
        <taxon>Ochrophyta</taxon>
        <taxon>Bacillariophyta</taxon>
        <taxon>Coscinodiscophyceae</taxon>
        <taxon>Corethrophycidae</taxon>
        <taxon>Corethrales</taxon>
        <taxon>Corethraceae</taxon>
        <taxon>Corethron</taxon>
    </lineage>
</organism>
<keyword evidence="3" id="KW-0732">Signal</keyword>
<feature type="chain" id="PRO_5031226450" evidence="3">
    <location>
        <begin position="22"/>
        <end position="566"/>
    </location>
</feature>
<name>A0A7S1BBC1_9STRA</name>
<evidence type="ECO:0000256" key="2">
    <source>
        <dbReference type="SAM" id="Phobius"/>
    </source>
</evidence>
<dbReference type="EMBL" id="HBFR01011366">
    <property type="protein sequence ID" value="CAD8881012.1"/>
    <property type="molecule type" value="Transcribed_RNA"/>
</dbReference>
<reference evidence="4" key="1">
    <citation type="submission" date="2021-01" db="EMBL/GenBank/DDBJ databases">
        <authorList>
            <person name="Corre E."/>
            <person name="Pelletier E."/>
            <person name="Niang G."/>
            <person name="Scheremetjew M."/>
            <person name="Finn R."/>
            <person name="Kale V."/>
            <person name="Holt S."/>
            <person name="Cochrane G."/>
            <person name="Meng A."/>
            <person name="Brown T."/>
            <person name="Cohen L."/>
        </authorList>
    </citation>
    <scope>NUCLEOTIDE SEQUENCE</scope>
    <source>
        <strain evidence="4">308</strain>
    </source>
</reference>
<feature type="compositionally biased region" description="Polar residues" evidence="1">
    <location>
        <begin position="556"/>
        <end position="566"/>
    </location>
</feature>
<proteinExistence type="predicted"/>
<sequence length="566" mass="62529">MYLYLLRSFWIIEMLLLKTIARFPASETLNPSNSPFRSPSELLNIDSRPYVSTSEPVSSYRIDQQVTLTDFFIELSSISTLASLSGCGSTMDEVLNLANFLTVTKKHLGTYLSLSLSTGPYTYGALWLVFTGYGKGNDHNNCRALREITNYDKSKYVTKHALKFRCMAMFSDGPVPKASDLDNLRKEALDMSQYVKELTDTKNEVLKSPNSIALLGVTSNVLINPNGASTTSTMTKVTNIPSEQMSTTMKAAIGGAIFAILVGAVMLYIGFRYGGFGPSCWPSRKKSFKKDKISTTKKITRFSFIPHSLPKNSTEEASMNDQSFDGNAKNNSISESSIGEFDARSVVSYDGANSIMGMSETQSMAGYSVQGQSVAGSSKHSRFGTKYTCKDNTRKEMVRLCHLVKDTTDDDNSVISYSDIGARSKYNVQGNFLGNHSMRIIDGVDSRKSNSFCIHSCEADTLGENQVKKDDKFDEIWQLDDGSEGHVEVIPAQARSTNYLYPTIGAAHSDAIRMKPSSQFDNQHTSSKSQNGMKSEHTAKKQSEYDVPFDERSRRGATTGSLLFDE</sequence>
<evidence type="ECO:0000313" key="4">
    <source>
        <dbReference type="EMBL" id="CAD8881012.1"/>
    </source>
</evidence>
<evidence type="ECO:0000256" key="1">
    <source>
        <dbReference type="SAM" id="MobiDB-lite"/>
    </source>
</evidence>
<feature type="region of interest" description="Disordered" evidence="1">
    <location>
        <begin position="517"/>
        <end position="566"/>
    </location>
</feature>
<protein>
    <submittedName>
        <fullName evidence="4">Uncharacterized protein</fullName>
    </submittedName>
</protein>
<feature type="compositionally biased region" description="Basic and acidic residues" evidence="1">
    <location>
        <begin position="534"/>
        <end position="554"/>
    </location>
</feature>
<dbReference type="AlphaFoldDB" id="A0A7S1BBC1"/>
<gene>
    <name evidence="4" type="ORF">CHYS00102_LOCUS8199</name>
</gene>
<keyword evidence="2" id="KW-0812">Transmembrane</keyword>
<feature type="compositionally biased region" description="Polar residues" evidence="1">
    <location>
        <begin position="517"/>
        <end position="533"/>
    </location>
</feature>
<feature type="transmembrane region" description="Helical" evidence="2">
    <location>
        <begin position="251"/>
        <end position="271"/>
    </location>
</feature>
<accession>A0A7S1BBC1</accession>
<evidence type="ECO:0000256" key="3">
    <source>
        <dbReference type="SAM" id="SignalP"/>
    </source>
</evidence>
<keyword evidence="2" id="KW-0472">Membrane</keyword>
<keyword evidence="2" id="KW-1133">Transmembrane helix</keyword>